<reference evidence="8" key="1">
    <citation type="submission" date="2022-11" db="EMBL/GenBank/DDBJ databases">
        <title>Chitin-degrading and fungicidal potential of chitinolytic bacterial strains from marine environment of the Pacific Ocean regions.</title>
        <authorList>
            <person name="Pentekhina I."/>
            <person name="Nedashkovskaya O."/>
            <person name="Seitkalieva A."/>
            <person name="Podvolotskaya A."/>
            <person name="Tekutyeva L."/>
            <person name="Balabanova L."/>
        </authorList>
    </citation>
    <scope>NUCLEOTIDE SEQUENCE</scope>
    <source>
        <strain evidence="8">KMM 6838</strain>
    </source>
</reference>
<feature type="domain" description="Rod shape-determining protein MreC beta-barrel core" evidence="7">
    <location>
        <begin position="123"/>
        <end position="268"/>
    </location>
</feature>
<organism evidence="8 9">
    <name type="scientific">Microbulbifer thermotolerans</name>
    <dbReference type="NCBI Taxonomy" id="252514"/>
    <lineage>
        <taxon>Bacteria</taxon>
        <taxon>Pseudomonadati</taxon>
        <taxon>Pseudomonadota</taxon>
        <taxon>Gammaproteobacteria</taxon>
        <taxon>Cellvibrionales</taxon>
        <taxon>Microbulbiferaceae</taxon>
        <taxon>Microbulbifer</taxon>
    </lineage>
</organism>
<dbReference type="PANTHER" id="PTHR34138:SF1">
    <property type="entry name" value="CELL SHAPE-DETERMINING PROTEIN MREC"/>
    <property type="match status" value="1"/>
</dbReference>
<proteinExistence type="inferred from homology"/>
<dbReference type="GO" id="GO:0005886">
    <property type="term" value="C:plasma membrane"/>
    <property type="evidence" value="ECO:0007669"/>
    <property type="project" value="TreeGrafter"/>
</dbReference>
<evidence type="ECO:0000313" key="9">
    <source>
        <dbReference type="Proteomes" id="UP001209730"/>
    </source>
</evidence>
<comment type="similarity">
    <text evidence="1 5">Belongs to the MreC family.</text>
</comment>
<evidence type="ECO:0000256" key="3">
    <source>
        <dbReference type="ARBA" id="ARBA00022960"/>
    </source>
</evidence>
<dbReference type="PANTHER" id="PTHR34138">
    <property type="entry name" value="CELL SHAPE-DETERMINING PROTEIN MREC"/>
    <property type="match status" value="1"/>
</dbReference>
<name>A0AB35HT56_MICTH</name>
<accession>A0AB35HT56</accession>
<dbReference type="NCBIfam" id="TIGR00219">
    <property type="entry name" value="mreC"/>
    <property type="match status" value="1"/>
</dbReference>
<comment type="caution">
    <text evidence="8">The sequence shown here is derived from an EMBL/GenBank/DDBJ whole genome shotgun (WGS) entry which is preliminary data.</text>
</comment>
<dbReference type="Gene3D" id="2.40.10.350">
    <property type="entry name" value="Rod shape-determining protein MreC, domain 2"/>
    <property type="match status" value="1"/>
</dbReference>
<protein>
    <recommendedName>
        <fullName evidence="2 5">Cell shape-determining protein MreC</fullName>
    </recommendedName>
    <alternativeName>
        <fullName evidence="4 5">Cell shape protein MreC</fullName>
    </alternativeName>
</protein>
<dbReference type="AlphaFoldDB" id="A0AB35HT56"/>
<dbReference type="PIRSF" id="PIRSF038471">
    <property type="entry name" value="MreC"/>
    <property type="match status" value="1"/>
</dbReference>
<dbReference type="EMBL" id="JAPHQB010000003">
    <property type="protein sequence ID" value="MCX2800698.1"/>
    <property type="molecule type" value="Genomic_DNA"/>
</dbReference>
<dbReference type="GO" id="GO:0008360">
    <property type="term" value="P:regulation of cell shape"/>
    <property type="evidence" value="ECO:0007669"/>
    <property type="project" value="UniProtKB-KW"/>
</dbReference>
<evidence type="ECO:0000256" key="4">
    <source>
        <dbReference type="ARBA" id="ARBA00032089"/>
    </source>
</evidence>
<evidence type="ECO:0000256" key="6">
    <source>
        <dbReference type="SAM" id="Coils"/>
    </source>
</evidence>
<dbReference type="RefSeq" id="WP_074900572.1">
    <property type="nucleotide sequence ID" value="NZ_FOKT01000001.1"/>
</dbReference>
<evidence type="ECO:0000256" key="5">
    <source>
        <dbReference type="PIRNR" id="PIRNR038471"/>
    </source>
</evidence>
<sequence>MKPLFTRGPSPESRILVLGLAAVVLIAINHYTDWLQPLRERAAGLAAPLYWLTGAPERVGTWAGEQLRTREELLEENSRLRRQVLLLEQRSQQLAAVKAENTQLKELMNSAGMVDERVLVAQVIGVSPDPLEHVLLIDKGRDDGLTLGTPIMDASGLLGQVIEAGGSASRVLLITDSSHAIPVQVLRNNIRAVAEGTGDLYRLKLRHLANTSDIREGDLLLSSGLGGRFPAGYPVGEVIAIDRDPGRPFAEAEVVPRGRMNRSRFVLAVVGESNASGSGDKDLGSE</sequence>
<dbReference type="InterPro" id="IPR042177">
    <property type="entry name" value="Cell/Rod_1"/>
</dbReference>
<dbReference type="InterPro" id="IPR007221">
    <property type="entry name" value="MreC"/>
</dbReference>
<keyword evidence="3 5" id="KW-0133">Cell shape</keyword>
<dbReference type="Proteomes" id="UP001209730">
    <property type="component" value="Unassembled WGS sequence"/>
</dbReference>
<evidence type="ECO:0000256" key="2">
    <source>
        <dbReference type="ARBA" id="ARBA00013855"/>
    </source>
</evidence>
<evidence type="ECO:0000313" key="8">
    <source>
        <dbReference type="EMBL" id="MCX2800698.1"/>
    </source>
</evidence>
<evidence type="ECO:0000256" key="1">
    <source>
        <dbReference type="ARBA" id="ARBA00009369"/>
    </source>
</evidence>
<keyword evidence="6" id="KW-0175">Coiled coil</keyword>
<dbReference type="InterPro" id="IPR055342">
    <property type="entry name" value="MreC_beta-barrel_core"/>
</dbReference>
<feature type="coiled-coil region" evidence="6">
    <location>
        <begin position="63"/>
        <end position="107"/>
    </location>
</feature>
<evidence type="ECO:0000259" key="7">
    <source>
        <dbReference type="Pfam" id="PF04085"/>
    </source>
</evidence>
<gene>
    <name evidence="8" type="primary">mreC</name>
    <name evidence="8" type="ORF">OQJ68_02745</name>
</gene>
<dbReference type="Gene3D" id="2.40.10.340">
    <property type="entry name" value="Rod shape-determining protein MreC, domain 1"/>
    <property type="match status" value="1"/>
</dbReference>
<dbReference type="InterPro" id="IPR042175">
    <property type="entry name" value="Cell/Rod_MreC_2"/>
</dbReference>
<dbReference type="Pfam" id="PF04085">
    <property type="entry name" value="MreC"/>
    <property type="match status" value="1"/>
</dbReference>
<comment type="function">
    <text evidence="5">Involved in formation and maintenance of cell shape.</text>
</comment>